<reference evidence="1" key="1">
    <citation type="submission" date="2024-02" db="EMBL/GenBank/DDBJ databases">
        <authorList>
            <consortium name="ELIXIR-Norway"/>
            <consortium name="Elixir Norway"/>
        </authorList>
    </citation>
    <scope>NUCLEOTIDE SEQUENCE</scope>
</reference>
<dbReference type="InterPro" id="IPR011992">
    <property type="entry name" value="EF-hand-dom_pair"/>
</dbReference>
<evidence type="ECO:0000313" key="1">
    <source>
        <dbReference type="EMBL" id="CAK9276151.1"/>
    </source>
</evidence>
<organism evidence="1 2">
    <name type="scientific">Sphagnum jensenii</name>
    <dbReference type="NCBI Taxonomy" id="128206"/>
    <lineage>
        <taxon>Eukaryota</taxon>
        <taxon>Viridiplantae</taxon>
        <taxon>Streptophyta</taxon>
        <taxon>Embryophyta</taxon>
        <taxon>Bryophyta</taxon>
        <taxon>Sphagnophytina</taxon>
        <taxon>Sphagnopsida</taxon>
        <taxon>Sphagnales</taxon>
        <taxon>Sphagnaceae</taxon>
        <taxon>Sphagnum</taxon>
    </lineage>
</organism>
<name>A0ABP0XCP9_9BRYO</name>
<accession>A0ABP0XCP9</accession>
<evidence type="ECO:0000313" key="2">
    <source>
        <dbReference type="Proteomes" id="UP001497444"/>
    </source>
</evidence>
<dbReference type="EMBL" id="OZ020102">
    <property type="protein sequence ID" value="CAK9276151.1"/>
    <property type="molecule type" value="Genomic_DNA"/>
</dbReference>
<protein>
    <recommendedName>
        <fullName evidence="3">EF-hand domain-containing protein</fullName>
    </recommendedName>
</protein>
<keyword evidence="2" id="KW-1185">Reference proteome</keyword>
<evidence type="ECO:0008006" key="3">
    <source>
        <dbReference type="Google" id="ProtNLM"/>
    </source>
</evidence>
<dbReference type="PANTHER" id="PTHR35381">
    <property type="entry name" value="EF-HAND DOMAIN-CONTAINING PROTEIN"/>
    <property type="match status" value="1"/>
</dbReference>
<sequence length="355" mass="41971">MCLRGESAKHYQNYGELLYTEGLRMKEKKARRCEQQQRDNEARELAQMTATPEISKRARNMKWDHDVYCRLQVPDKSRQDQLQELRNEIWESKLAECTFRPAIHHNRRYQHDNDKREKSCNRFLELFRDAEIRHRRQEECARWYPIDVTFQPTVSKSRCKCKCTNYEEGSVFHRLWQHAAKLNRKKDMRGHVCQRLTDPLTGQRLFQPLAGRKSHHDRNPRQLPIGEFLYRLRFSIDRQKEELLEQDVAKRKELAESPHMLCRSKKLLGRIRERGFKAIFACLDNDKDGRIKLSSADLQLLDADVVEDVNQVMKMTGSERVLNFDDFVNCMLAVEVPISVSGTGPLELSFATFRT</sequence>
<gene>
    <name evidence="1" type="ORF">CSSPJE1EN1_LOCUS21629</name>
</gene>
<dbReference type="Proteomes" id="UP001497444">
    <property type="component" value="Chromosome 7"/>
</dbReference>
<dbReference type="PANTHER" id="PTHR35381:SF1">
    <property type="entry name" value="EF-HAND DOMAIN-CONTAINING PROTEIN"/>
    <property type="match status" value="1"/>
</dbReference>
<proteinExistence type="predicted"/>
<dbReference type="SUPFAM" id="SSF47473">
    <property type="entry name" value="EF-hand"/>
    <property type="match status" value="1"/>
</dbReference>